<reference evidence="2 3" key="1">
    <citation type="submission" date="2019-09" db="EMBL/GenBank/DDBJ databases">
        <authorList>
            <person name="Depoorter E."/>
        </authorList>
    </citation>
    <scope>NUCLEOTIDE SEQUENCE [LARGE SCALE GENOMIC DNA]</scope>
    <source>
        <strain evidence="2">LMG 6863</strain>
    </source>
</reference>
<evidence type="ECO:0000256" key="1">
    <source>
        <dbReference type="SAM" id="MobiDB-lite"/>
    </source>
</evidence>
<sequence>MRRFTEFHLCTTRAKCAPVSAHLSICRNFTTARLCVRHRVAIPRRRATRSARIGLYACTGVTHREIGIASGIPKDARETGPCDPTGPALSARARIVQCTNRIGSRKYSPRAQCVHSSGYRRTPDTRGIRNPSLPKTLTLPKNRCASTGTGMAPEKSHRNCLGIKNPNAFRYLCTEGIWLCVADIPRKASPFDGNPSYDNLMSAPEKSHLCQKVAQQKRDFFQSWRAFRRIRPLTGPEKTHL</sequence>
<dbReference type="AlphaFoldDB" id="A0A6P2MW46"/>
<dbReference type="EMBL" id="CABVPY010000024">
    <property type="protein sequence ID" value="VWB83087.1"/>
    <property type="molecule type" value="Genomic_DNA"/>
</dbReference>
<accession>A0A6P2MW46</accession>
<protein>
    <submittedName>
        <fullName evidence="2">Uncharacterized protein</fullName>
    </submittedName>
</protein>
<evidence type="ECO:0000313" key="3">
    <source>
        <dbReference type="Proteomes" id="UP000494170"/>
    </source>
</evidence>
<feature type="region of interest" description="Disordered" evidence="1">
    <location>
        <begin position="113"/>
        <end position="134"/>
    </location>
</feature>
<name>A0A6P2MW46_BURL3</name>
<dbReference type="Proteomes" id="UP000494170">
    <property type="component" value="Unassembled WGS sequence"/>
</dbReference>
<proteinExistence type="predicted"/>
<organism evidence="2 3">
    <name type="scientific">Burkholderia lata (strain ATCC 17760 / DSM 23089 / LMG 22485 / NCIMB 9086 / R18194 / 383)</name>
    <dbReference type="NCBI Taxonomy" id="482957"/>
    <lineage>
        <taxon>Bacteria</taxon>
        <taxon>Pseudomonadati</taxon>
        <taxon>Pseudomonadota</taxon>
        <taxon>Betaproteobacteria</taxon>
        <taxon>Burkholderiales</taxon>
        <taxon>Burkholderiaceae</taxon>
        <taxon>Burkholderia</taxon>
        <taxon>Burkholderia cepacia complex</taxon>
    </lineage>
</organism>
<evidence type="ECO:0000313" key="2">
    <source>
        <dbReference type="EMBL" id="VWB83087.1"/>
    </source>
</evidence>
<gene>
    <name evidence="2" type="ORF">BLA6863_03945</name>
</gene>